<evidence type="ECO:0000313" key="11">
    <source>
        <dbReference type="Proteomes" id="UP000835052"/>
    </source>
</evidence>
<dbReference type="InterPro" id="IPR033112">
    <property type="entry name" value="PLA2_Asp_AS"/>
</dbReference>
<dbReference type="PANTHER" id="PTHR11716">
    <property type="entry name" value="PHOSPHOLIPASE A2 FAMILY MEMBER"/>
    <property type="match status" value="1"/>
</dbReference>
<comment type="caution">
    <text evidence="10">The sequence shown here is derived from an EMBL/GenBank/DDBJ whole genome shotgun (WGS) entry which is preliminary data.</text>
</comment>
<keyword evidence="3 6" id="KW-1015">Disulfide bond</keyword>
<dbReference type="Proteomes" id="UP000835052">
    <property type="component" value="Unassembled WGS sequence"/>
</dbReference>
<evidence type="ECO:0000313" key="10">
    <source>
        <dbReference type="EMBL" id="CAD6192599.1"/>
    </source>
</evidence>
<feature type="disulfide bond" evidence="6">
    <location>
        <begin position="88"/>
        <end position="125"/>
    </location>
</feature>
<evidence type="ECO:0000256" key="2">
    <source>
        <dbReference type="ARBA" id="ARBA00022525"/>
    </source>
</evidence>
<dbReference type="PRINTS" id="PR00389">
    <property type="entry name" value="PHPHLIPASEA2"/>
</dbReference>
<organism evidence="10 11">
    <name type="scientific">Caenorhabditis auriculariae</name>
    <dbReference type="NCBI Taxonomy" id="2777116"/>
    <lineage>
        <taxon>Eukaryota</taxon>
        <taxon>Metazoa</taxon>
        <taxon>Ecdysozoa</taxon>
        <taxon>Nematoda</taxon>
        <taxon>Chromadorea</taxon>
        <taxon>Rhabditida</taxon>
        <taxon>Rhabditina</taxon>
        <taxon>Rhabditomorpha</taxon>
        <taxon>Rhabditoidea</taxon>
        <taxon>Rhabditidae</taxon>
        <taxon>Peloderinae</taxon>
        <taxon>Caenorhabditis</taxon>
    </lineage>
</organism>
<evidence type="ECO:0000256" key="5">
    <source>
        <dbReference type="PIRSR" id="PIRSR601211-2"/>
    </source>
</evidence>
<dbReference type="PROSITE" id="PS00118">
    <property type="entry name" value="PA2_HIS"/>
    <property type="match status" value="1"/>
</dbReference>
<feature type="disulfide bond" evidence="6">
    <location>
        <begin position="110"/>
        <end position="130"/>
    </location>
</feature>
<dbReference type="SMART" id="SM00085">
    <property type="entry name" value="PA2c"/>
    <property type="match status" value="1"/>
</dbReference>
<feature type="domain" description="Phospholipase A2-like central" evidence="9">
    <location>
        <begin position="29"/>
        <end position="153"/>
    </location>
</feature>
<feature type="binding site" evidence="5">
    <location>
        <position position="58"/>
    </location>
    <ligand>
        <name>Ca(2+)</name>
        <dbReference type="ChEBI" id="CHEBI:29108"/>
    </ligand>
</feature>
<comment type="cofactor">
    <cofactor evidence="5">
        <name>Ca(2+)</name>
        <dbReference type="ChEBI" id="CHEBI:29108"/>
    </cofactor>
    <text evidence="5">Binds 1 Ca(2+) ion per subunit.</text>
</comment>
<feature type="binding site" evidence="5">
    <location>
        <position position="75"/>
    </location>
    <ligand>
        <name>Ca(2+)</name>
        <dbReference type="ChEBI" id="CHEBI:29108"/>
    </ligand>
</feature>
<gene>
    <name evidence="10" type="ORF">CAUJ_LOCUS8518</name>
</gene>
<dbReference type="Gene3D" id="1.20.90.10">
    <property type="entry name" value="Phospholipase A2 domain"/>
    <property type="match status" value="1"/>
</dbReference>
<feature type="disulfide bond" evidence="6">
    <location>
        <begin position="77"/>
        <end position="132"/>
    </location>
</feature>
<evidence type="ECO:0000256" key="7">
    <source>
        <dbReference type="RuleBase" id="RU003654"/>
    </source>
</evidence>
<keyword evidence="2 8" id="KW-0964">Secreted</keyword>
<dbReference type="EC" id="3.1.1.4" evidence="8"/>
<dbReference type="InterPro" id="IPR001211">
    <property type="entry name" value="PLA2"/>
</dbReference>
<dbReference type="OrthoDB" id="5862363at2759"/>
<keyword evidence="5 8" id="KW-0106">Calcium</keyword>
<dbReference type="PANTHER" id="PTHR11716:SF107">
    <property type="entry name" value="PHOSPHOLIPASE A2"/>
    <property type="match status" value="1"/>
</dbReference>
<comment type="catalytic activity">
    <reaction evidence="8">
        <text>a 1,2-diacyl-sn-glycero-3-phosphocholine + H2O = a 1-acyl-sn-glycero-3-phosphocholine + a fatty acid + H(+)</text>
        <dbReference type="Rhea" id="RHEA:15801"/>
        <dbReference type="ChEBI" id="CHEBI:15377"/>
        <dbReference type="ChEBI" id="CHEBI:15378"/>
        <dbReference type="ChEBI" id="CHEBI:28868"/>
        <dbReference type="ChEBI" id="CHEBI:57643"/>
        <dbReference type="ChEBI" id="CHEBI:58168"/>
        <dbReference type="EC" id="3.1.1.4"/>
    </reaction>
</comment>
<feature type="active site" evidence="4">
    <location>
        <position position="74"/>
    </location>
</feature>
<evidence type="ECO:0000256" key="8">
    <source>
        <dbReference type="RuleBase" id="RU361236"/>
    </source>
</evidence>
<comment type="similarity">
    <text evidence="7">Belongs to the phospholipase A2 family.</text>
</comment>
<dbReference type="GO" id="GO:0004623">
    <property type="term" value="F:phospholipase A2 activity"/>
    <property type="evidence" value="ECO:0007669"/>
    <property type="project" value="UniProtKB-EC"/>
</dbReference>
<dbReference type="InterPro" id="IPR036444">
    <property type="entry name" value="PLipase_A2_dom_sf"/>
</dbReference>
<reference evidence="10" key="1">
    <citation type="submission" date="2020-10" db="EMBL/GenBank/DDBJ databases">
        <authorList>
            <person name="Kikuchi T."/>
        </authorList>
    </citation>
    <scope>NUCLEOTIDE SEQUENCE</scope>
    <source>
        <strain evidence="10">NKZ352</strain>
    </source>
</reference>
<proteinExistence type="inferred from homology"/>
<keyword evidence="11" id="KW-1185">Reference proteome</keyword>
<dbReference type="AlphaFoldDB" id="A0A8S1H961"/>
<keyword evidence="5" id="KW-0479">Metal-binding</keyword>
<feature type="disulfide bond" evidence="6">
    <location>
        <begin position="55"/>
        <end position="71"/>
    </location>
</feature>
<evidence type="ECO:0000256" key="3">
    <source>
        <dbReference type="ARBA" id="ARBA00023157"/>
    </source>
</evidence>
<dbReference type="GO" id="GO:0050482">
    <property type="term" value="P:arachidonate secretion"/>
    <property type="evidence" value="ECO:0007669"/>
    <property type="project" value="InterPro"/>
</dbReference>
<sequence>MKLRTFYLSLFFSIVSSTRRLRIKPHSLAVYDIEFMAKCVMGHSGWIYNGYGCYCGIGGAGKPMDGIDECCRKHDICYDIAALKGGPCWVAPFEYFAPYEWRCQDQKIQCTGKMNKNWRMLPLDCGDALCECDRKLTECWSRFPQPQGHIKCSF</sequence>
<protein>
    <recommendedName>
        <fullName evidence="8">Phospholipase A2</fullName>
        <ecNumber evidence="8">3.1.1.4</ecNumber>
    </recommendedName>
</protein>
<comment type="subcellular location">
    <subcellularLocation>
        <location evidence="1 8">Secreted</location>
    </subcellularLocation>
</comment>
<keyword evidence="8" id="KW-0443">Lipid metabolism</keyword>
<evidence type="ECO:0000256" key="4">
    <source>
        <dbReference type="PIRSR" id="PIRSR601211-1"/>
    </source>
</evidence>
<feature type="disulfide bond" evidence="6">
    <location>
        <begin position="70"/>
        <end position="139"/>
    </location>
</feature>
<feature type="binding site" evidence="5">
    <location>
        <position position="54"/>
    </location>
    <ligand>
        <name>Ca(2+)</name>
        <dbReference type="ChEBI" id="CHEBI:29108"/>
    </ligand>
</feature>
<dbReference type="GO" id="GO:0016042">
    <property type="term" value="P:lipid catabolic process"/>
    <property type="evidence" value="ECO:0007669"/>
    <property type="project" value="InterPro"/>
</dbReference>
<dbReference type="GO" id="GO:0005576">
    <property type="term" value="C:extracellular region"/>
    <property type="evidence" value="ECO:0007669"/>
    <property type="project" value="UniProtKB-SubCell"/>
</dbReference>
<accession>A0A8S1H961</accession>
<dbReference type="SUPFAM" id="SSF48619">
    <property type="entry name" value="Phospholipase A2, PLA2"/>
    <property type="match status" value="1"/>
</dbReference>
<feature type="binding site" evidence="5">
    <location>
        <position position="56"/>
    </location>
    <ligand>
        <name>Ca(2+)</name>
        <dbReference type="ChEBI" id="CHEBI:29108"/>
    </ligand>
</feature>
<dbReference type="InterPro" id="IPR016090">
    <property type="entry name" value="PLA2-like_dom"/>
</dbReference>
<feature type="active site" evidence="4">
    <location>
        <position position="133"/>
    </location>
</feature>
<dbReference type="InterPro" id="IPR033113">
    <property type="entry name" value="PLA2_histidine"/>
</dbReference>
<dbReference type="Pfam" id="PF00068">
    <property type="entry name" value="Phospholip_A2_1"/>
    <property type="match status" value="1"/>
</dbReference>
<evidence type="ECO:0000256" key="1">
    <source>
        <dbReference type="ARBA" id="ARBA00004613"/>
    </source>
</evidence>
<dbReference type="EMBL" id="CAJGYM010000028">
    <property type="protein sequence ID" value="CAD6192599.1"/>
    <property type="molecule type" value="Genomic_DNA"/>
</dbReference>
<dbReference type="PROSITE" id="PS00119">
    <property type="entry name" value="PA2_ASP"/>
    <property type="match status" value="1"/>
</dbReference>
<dbReference type="GO" id="GO:0005509">
    <property type="term" value="F:calcium ion binding"/>
    <property type="evidence" value="ECO:0007669"/>
    <property type="project" value="InterPro"/>
</dbReference>
<evidence type="ECO:0000259" key="9">
    <source>
        <dbReference type="SMART" id="SM00085"/>
    </source>
</evidence>
<evidence type="ECO:0000256" key="6">
    <source>
        <dbReference type="PIRSR" id="PIRSR601211-3"/>
    </source>
</evidence>
<keyword evidence="8" id="KW-0378">Hydrolase</keyword>
<dbReference type="GO" id="GO:0006644">
    <property type="term" value="P:phospholipid metabolic process"/>
    <property type="evidence" value="ECO:0007669"/>
    <property type="project" value="InterPro"/>
</dbReference>
<name>A0A8S1H961_9PELO</name>